<feature type="transmembrane region" description="Helical" evidence="1">
    <location>
        <begin position="31"/>
        <end position="51"/>
    </location>
</feature>
<organism evidence="2 3">
    <name type="scientific">Geoanaerobacter pelophilus</name>
    <dbReference type="NCBI Taxonomy" id="60036"/>
    <lineage>
        <taxon>Bacteria</taxon>
        <taxon>Pseudomonadati</taxon>
        <taxon>Thermodesulfobacteriota</taxon>
        <taxon>Desulfuromonadia</taxon>
        <taxon>Geobacterales</taxon>
        <taxon>Geobacteraceae</taxon>
        <taxon>Geoanaerobacter</taxon>
    </lineage>
</organism>
<keyword evidence="3" id="KW-1185">Reference proteome</keyword>
<evidence type="ECO:0000313" key="3">
    <source>
        <dbReference type="Proteomes" id="UP000194153"/>
    </source>
</evidence>
<gene>
    <name evidence="2" type="ORF">GPEL0_01f0912</name>
</gene>
<comment type="caution">
    <text evidence="2">The sequence shown here is derived from an EMBL/GenBank/DDBJ whole genome shotgun (WGS) entry which is preliminary data.</text>
</comment>
<feature type="transmembrane region" description="Helical" evidence="1">
    <location>
        <begin position="325"/>
        <end position="345"/>
    </location>
</feature>
<reference evidence="2 3" key="1">
    <citation type="submission" date="2017-04" db="EMBL/GenBank/DDBJ databases">
        <authorList>
            <consortium name="Geobacter pelophilus Genome Sequencing"/>
            <person name="Aoyagi T."/>
            <person name="Koike H."/>
            <person name="Hori T."/>
        </authorList>
    </citation>
    <scope>NUCLEOTIDE SEQUENCE [LARGE SCALE GENOMIC DNA]</scope>
    <source>
        <strain evidence="2 3">Drf2</strain>
    </source>
</reference>
<reference evidence="3" key="2">
    <citation type="submission" date="2017-05" db="EMBL/GenBank/DDBJ databases">
        <title>Draft genome sequence of Geobacter pelophilus, a iron(III)-reducing bacteria.</title>
        <authorList>
            <person name="Aoyagi T."/>
            <person name="Koike H."/>
            <person name="Morita T."/>
            <person name="Sato Y."/>
            <person name="Habe H."/>
            <person name="Hori T."/>
        </authorList>
    </citation>
    <scope>NUCLEOTIDE SEQUENCE [LARGE SCALE GENOMIC DNA]</scope>
    <source>
        <strain evidence="3">Drf2</strain>
    </source>
</reference>
<keyword evidence="1" id="KW-0472">Membrane</keyword>
<evidence type="ECO:0008006" key="4">
    <source>
        <dbReference type="Google" id="ProtNLM"/>
    </source>
</evidence>
<feature type="transmembrane region" description="Helical" evidence="1">
    <location>
        <begin position="210"/>
        <end position="229"/>
    </location>
</feature>
<dbReference type="EMBL" id="BDQG01000001">
    <property type="protein sequence ID" value="GAW65837.1"/>
    <property type="molecule type" value="Genomic_DNA"/>
</dbReference>
<feature type="transmembrane region" description="Helical" evidence="1">
    <location>
        <begin position="357"/>
        <end position="376"/>
    </location>
</feature>
<sequence>MQDFLLFEIFTVLPLIFIWHYSRTFCHRTKVLYYSFMYHTAFSYVYWYFSIINGADAQAYYRVAESYSGKFFSLYGTGTPFISFLSYPFVHWMGVSYFSLYMLFNFFGFIGLCYFYFSVLEQMGPAKNDEAIHSLNLFLFIPGLNFWTSAIGKDSLNIFGMGMLLYAISDMRKRPFLFVFSLIVLYHVRPHVFLLVTVSLAIAFLLRRGVFRVENIFFLILTMVVAFVMKDVILEKAGAGAVDDLTGATEYLDKRQEYNLGGGSSLDISQYSFGMKLFSYLYRPLFFDAKSVTMLAASLENTLYLLLTAHLLFKLPLGSLLKERRLYVTFGITFFFIMLIVMSWATANLGIAVRQKMMFIPILLAVYCLTLSSHSAQRR</sequence>
<feature type="transmembrane region" description="Helical" evidence="1">
    <location>
        <begin position="292"/>
        <end position="313"/>
    </location>
</feature>
<feature type="transmembrane region" description="Helical" evidence="1">
    <location>
        <begin position="176"/>
        <end position="204"/>
    </location>
</feature>
<feature type="transmembrane region" description="Helical" evidence="1">
    <location>
        <begin position="137"/>
        <end position="156"/>
    </location>
</feature>
<evidence type="ECO:0000256" key="1">
    <source>
        <dbReference type="SAM" id="Phobius"/>
    </source>
</evidence>
<dbReference type="Proteomes" id="UP000194153">
    <property type="component" value="Unassembled WGS sequence"/>
</dbReference>
<feature type="transmembrane region" description="Helical" evidence="1">
    <location>
        <begin position="71"/>
        <end position="90"/>
    </location>
</feature>
<protein>
    <recommendedName>
        <fullName evidence="4">EpsG family protein</fullName>
    </recommendedName>
</protein>
<feature type="transmembrane region" description="Helical" evidence="1">
    <location>
        <begin position="97"/>
        <end position="117"/>
    </location>
</feature>
<evidence type="ECO:0000313" key="2">
    <source>
        <dbReference type="EMBL" id="GAW65837.1"/>
    </source>
</evidence>
<keyword evidence="1" id="KW-1133">Transmembrane helix</keyword>
<accession>A0ABQ0MFJ4</accession>
<name>A0ABQ0MFJ4_9BACT</name>
<proteinExistence type="predicted"/>
<feature type="transmembrane region" description="Helical" evidence="1">
    <location>
        <begin position="6"/>
        <end position="22"/>
    </location>
</feature>
<keyword evidence="1" id="KW-0812">Transmembrane</keyword>